<keyword evidence="7" id="KW-0675">Receptor</keyword>
<name>A0A0L0BW62_LUCCU</name>
<keyword evidence="4 6" id="KW-1133">Transmembrane helix</keyword>
<comment type="subcellular location">
    <subcellularLocation>
        <location evidence="1">Cell membrane</location>
        <topology evidence="1">Multi-pass membrane protein</topology>
    </subcellularLocation>
</comment>
<protein>
    <submittedName>
        <fullName evidence="7">Putative gustatory receptor 98c</fullName>
    </submittedName>
</protein>
<evidence type="ECO:0000256" key="3">
    <source>
        <dbReference type="ARBA" id="ARBA00022692"/>
    </source>
</evidence>
<gene>
    <name evidence="7" type="ORF">FF38_04787</name>
</gene>
<dbReference type="InterPro" id="IPR013604">
    <property type="entry name" value="7TM_chemorcpt"/>
</dbReference>
<evidence type="ECO:0000256" key="4">
    <source>
        <dbReference type="ARBA" id="ARBA00022989"/>
    </source>
</evidence>
<feature type="transmembrane region" description="Helical" evidence="6">
    <location>
        <begin position="167"/>
        <end position="186"/>
    </location>
</feature>
<proteinExistence type="predicted"/>
<keyword evidence="5 6" id="KW-0472">Membrane</keyword>
<dbReference type="Proteomes" id="UP000037069">
    <property type="component" value="Unassembled WGS sequence"/>
</dbReference>
<feature type="transmembrane region" description="Helical" evidence="6">
    <location>
        <begin position="130"/>
        <end position="155"/>
    </location>
</feature>
<organism evidence="7 8">
    <name type="scientific">Lucilia cuprina</name>
    <name type="common">Green bottle fly</name>
    <name type="synonym">Australian sheep blowfly</name>
    <dbReference type="NCBI Taxonomy" id="7375"/>
    <lineage>
        <taxon>Eukaryota</taxon>
        <taxon>Metazoa</taxon>
        <taxon>Ecdysozoa</taxon>
        <taxon>Arthropoda</taxon>
        <taxon>Hexapoda</taxon>
        <taxon>Insecta</taxon>
        <taxon>Pterygota</taxon>
        <taxon>Neoptera</taxon>
        <taxon>Endopterygota</taxon>
        <taxon>Diptera</taxon>
        <taxon>Brachycera</taxon>
        <taxon>Muscomorpha</taxon>
        <taxon>Oestroidea</taxon>
        <taxon>Calliphoridae</taxon>
        <taxon>Luciliinae</taxon>
        <taxon>Lucilia</taxon>
    </lineage>
</organism>
<feature type="transmembrane region" description="Helical" evidence="6">
    <location>
        <begin position="243"/>
        <end position="260"/>
    </location>
</feature>
<dbReference type="GO" id="GO:0050909">
    <property type="term" value="P:sensory perception of taste"/>
    <property type="evidence" value="ECO:0007669"/>
    <property type="project" value="InterPro"/>
</dbReference>
<dbReference type="Pfam" id="PF08395">
    <property type="entry name" value="7tm_7"/>
    <property type="match status" value="1"/>
</dbReference>
<evidence type="ECO:0000256" key="2">
    <source>
        <dbReference type="ARBA" id="ARBA00022475"/>
    </source>
</evidence>
<feature type="transmembrane region" description="Helical" evidence="6">
    <location>
        <begin position="21"/>
        <end position="43"/>
    </location>
</feature>
<accession>A0A0L0BW62</accession>
<reference evidence="7 8" key="1">
    <citation type="journal article" date="2015" name="Nat. Commun.">
        <title>Lucilia cuprina genome unlocks parasitic fly biology to underpin future interventions.</title>
        <authorList>
            <person name="Anstead C.A."/>
            <person name="Korhonen P.K."/>
            <person name="Young N.D."/>
            <person name="Hall R.S."/>
            <person name="Jex A.R."/>
            <person name="Murali S.C."/>
            <person name="Hughes D.S."/>
            <person name="Lee S.F."/>
            <person name="Perry T."/>
            <person name="Stroehlein A.J."/>
            <person name="Ansell B.R."/>
            <person name="Breugelmans B."/>
            <person name="Hofmann A."/>
            <person name="Qu J."/>
            <person name="Dugan S."/>
            <person name="Lee S.L."/>
            <person name="Chao H."/>
            <person name="Dinh H."/>
            <person name="Han Y."/>
            <person name="Doddapaneni H.V."/>
            <person name="Worley K.C."/>
            <person name="Muzny D.M."/>
            <person name="Ioannidis P."/>
            <person name="Waterhouse R.M."/>
            <person name="Zdobnov E.M."/>
            <person name="James P.J."/>
            <person name="Bagnall N.H."/>
            <person name="Kotze A.C."/>
            <person name="Gibbs R.A."/>
            <person name="Richards S."/>
            <person name="Batterham P."/>
            <person name="Gasser R.B."/>
        </authorList>
    </citation>
    <scope>NUCLEOTIDE SEQUENCE [LARGE SCALE GENOMIC DNA]</scope>
    <source>
        <strain evidence="7 8">LS</strain>
        <tissue evidence="7">Full body</tissue>
    </source>
</reference>
<dbReference type="OrthoDB" id="6366728at2759"/>
<keyword evidence="3 6" id="KW-0812">Transmembrane</keyword>
<keyword evidence="8" id="KW-1185">Reference proteome</keyword>
<feature type="transmembrane region" description="Helical" evidence="6">
    <location>
        <begin position="49"/>
        <end position="70"/>
    </location>
</feature>
<dbReference type="AlphaFoldDB" id="A0A0L0BW62"/>
<sequence>MFTICPVILKKQLLRRCLMTTTAPGLFILVSFLIYFNVMLIGIELELKYKFLAAMFLMTIQIKFLEYGIYVQLIYEYLSMLLESLRCLKENVNRSAERKQSMDWSFCKYFKQNQACLQETWLLVYRLEQYFAWPILLLFLYNGIIILCTVSWAYVRYIYETEFVYQIIRLAYISLVLLNMLLLCYLTQKCINQYKKFSNILLNLKLYPHDKQMIMIVKEYSQQLMHQPILFSCNGYININHMFYGKALLLILTYVIILVQFKLTDWFITETSVLIVRPTLIIAKRRLN</sequence>
<dbReference type="GO" id="GO:0005886">
    <property type="term" value="C:plasma membrane"/>
    <property type="evidence" value="ECO:0007669"/>
    <property type="project" value="UniProtKB-SubCell"/>
</dbReference>
<dbReference type="OMA" id="CIQFWIT"/>
<evidence type="ECO:0000256" key="6">
    <source>
        <dbReference type="SAM" id="Phobius"/>
    </source>
</evidence>
<keyword evidence="2" id="KW-1003">Cell membrane</keyword>
<dbReference type="EMBL" id="JRES01001349">
    <property type="protein sequence ID" value="KNC23469.1"/>
    <property type="molecule type" value="Genomic_DNA"/>
</dbReference>
<evidence type="ECO:0000256" key="1">
    <source>
        <dbReference type="ARBA" id="ARBA00004651"/>
    </source>
</evidence>
<evidence type="ECO:0000313" key="7">
    <source>
        <dbReference type="EMBL" id="KNC23469.1"/>
    </source>
</evidence>
<comment type="caution">
    <text evidence="7">The sequence shown here is derived from an EMBL/GenBank/DDBJ whole genome shotgun (WGS) entry which is preliminary data.</text>
</comment>
<evidence type="ECO:0000313" key="8">
    <source>
        <dbReference type="Proteomes" id="UP000037069"/>
    </source>
</evidence>
<evidence type="ECO:0000256" key="5">
    <source>
        <dbReference type="ARBA" id="ARBA00023136"/>
    </source>
</evidence>